<dbReference type="RefSeq" id="WP_160318201.1">
    <property type="nucleotide sequence ID" value="NZ_LKHP01000001.1"/>
</dbReference>
<dbReference type="STRING" id="908809.ABG79_00153"/>
<name>A0A0R3K3J4_CALMK</name>
<dbReference type="Proteomes" id="UP000052015">
    <property type="component" value="Unassembled WGS sequence"/>
</dbReference>
<evidence type="ECO:0000313" key="1">
    <source>
        <dbReference type="EMBL" id="KRQ87988.1"/>
    </source>
</evidence>
<proteinExistence type="predicted"/>
<sequence length="55" mass="6920">MKKCMIVWVPIDLIKNIEEERSMFRNEVDKDIYDYQYFDEFETIDDEYINNQFNQ</sequence>
<organism evidence="1 2">
    <name type="scientific">Caloramator mitchellensis</name>
    <dbReference type="NCBI Taxonomy" id="908809"/>
    <lineage>
        <taxon>Bacteria</taxon>
        <taxon>Bacillati</taxon>
        <taxon>Bacillota</taxon>
        <taxon>Clostridia</taxon>
        <taxon>Eubacteriales</taxon>
        <taxon>Clostridiaceae</taxon>
        <taxon>Caloramator</taxon>
    </lineage>
</organism>
<dbReference type="AlphaFoldDB" id="A0A0R3K3J4"/>
<evidence type="ECO:0000313" key="2">
    <source>
        <dbReference type="Proteomes" id="UP000052015"/>
    </source>
</evidence>
<gene>
    <name evidence="1" type="ORF">ABG79_00153</name>
</gene>
<reference evidence="1 2" key="1">
    <citation type="submission" date="2015-09" db="EMBL/GenBank/DDBJ databases">
        <title>Draft genome sequence of a Caloramator mitchellensis, a moderate thermophile from the Great Artesian Basin of Australia.</title>
        <authorList>
            <person name="Patel B.K."/>
        </authorList>
    </citation>
    <scope>NUCLEOTIDE SEQUENCE [LARGE SCALE GENOMIC DNA]</scope>
    <source>
        <strain evidence="1 2">VF08</strain>
    </source>
</reference>
<dbReference type="EMBL" id="LKHP01000001">
    <property type="protein sequence ID" value="KRQ87988.1"/>
    <property type="molecule type" value="Genomic_DNA"/>
</dbReference>
<comment type="caution">
    <text evidence="1">The sequence shown here is derived from an EMBL/GenBank/DDBJ whole genome shotgun (WGS) entry which is preliminary data.</text>
</comment>
<protein>
    <submittedName>
        <fullName evidence="1">Uncharacterized protein</fullName>
    </submittedName>
</protein>
<accession>A0A0R3K3J4</accession>
<keyword evidence="2" id="KW-1185">Reference proteome</keyword>